<keyword evidence="1" id="KW-0472">Membrane</keyword>
<evidence type="ECO:0000313" key="4">
    <source>
        <dbReference type="Proteomes" id="UP000095209"/>
    </source>
</evidence>
<comment type="caution">
    <text evidence="3">The sequence shown here is derived from an EMBL/GenBank/DDBJ whole genome shotgun (WGS) entry which is preliminary data.</text>
</comment>
<proteinExistence type="predicted"/>
<feature type="transmembrane region" description="Helical" evidence="1">
    <location>
        <begin position="119"/>
        <end position="141"/>
    </location>
</feature>
<protein>
    <recommendedName>
        <fullName evidence="2">CAAX prenyl protease 2/Lysostaphin resistance protein A-like domain-containing protein</fullName>
    </recommendedName>
</protein>
<feature type="transmembrane region" description="Helical" evidence="1">
    <location>
        <begin position="153"/>
        <end position="169"/>
    </location>
</feature>
<feature type="domain" description="CAAX prenyl protease 2/Lysostaphin resistance protein A-like" evidence="2">
    <location>
        <begin position="116"/>
        <end position="211"/>
    </location>
</feature>
<sequence length="221" mass="24779">MWFLIIIVGFLLYVVIQLPFQMGFFGGFQGINLTIIGLLLAIFVIPLVYLGLKYLKLDFLKIGFTSNELRQDALLGSAFAIFFTLVQFLWLIPNTGGADRADISDVLIMLEYEWTNTFWYIPLGVIGGALTEEILYRGFFIGGLASIFKGSKISIYIASLLSILFFAAAHLPQDLVQWIDILVPTTAYTILYLYTNRLTASIVAHGLWNILAVILIISIYS</sequence>
<organism evidence="3 4">
    <name type="scientific">Bacillus solimangrovi</name>
    <dbReference type="NCBI Taxonomy" id="1305675"/>
    <lineage>
        <taxon>Bacteria</taxon>
        <taxon>Bacillati</taxon>
        <taxon>Bacillota</taxon>
        <taxon>Bacilli</taxon>
        <taxon>Bacillales</taxon>
        <taxon>Bacillaceae</taxon>
        <taxon>Bacillus</taxon>
    </lineage>
</organism>
<dbReference type="Pfam" id="PF02517">
    <property type="entry name" value="Rce1-like"/>
    <property type="match status" value="1"/>
</dbReference>
<feature type="transmembrane region" description="Helical" evidence="1">
    <location>
        <begin position="73"/>
        <end position="92"/>
    </location>
</feature>
<dbReference type="OrthoDB" id="2966462at2"/>
<dbReference type="GO" id="GO:0080120">
    <property type="term" value="P:CAAX-box protein maturation"/>
    <property type="evidence" value="ECO:0007669"/>
    <property type="project" value="UniProtKB-ARBA"/>
</dbReference>
<gene>
    <name evidence="3" type="ORF">BFG57_06975</name>
</gene>
<evidence type="ECO:0000313" key="3">
    <source>
        <dbReference type="EMBL" id="OEH91107.1"/>
    </source>
</evidence>
<dbReference type="RefSeq" id="WP_069718874.1">
    <property type="nucleotide sequence ID" value="NZ_MJEH01000064.1"/>
</dbReference>
<keyword evidence="4" id="KW-1185">Reference proteome</keyword>
<keyword evidence="1" id="KW-0812">Transmembrane</keyword>
<dbReference type="EMBL" id="MJEH01000064">
    <property type="protein sequence ID" value="OEH91107.1"/>
    <property type="molecule type" value="Genomic_DNA"/>
</dbReference>
<accession>A0A1E5LAJ5</accession>
<keyword evidence="1" id="KW-1133">Transmembrane helix</keyword>
<feature type="transmembrane region" description="Helical" evidence="1">
    <location>
        <begin position="33"/>
        <end position="52"/>
    </location>
</feature>
<dbReference type="InterPro" id="IPR003675">
    <property type="entry name" value="Rce1/LyrA-like_dom"/>
</dbReference>
<dbReference type="AlphaFoldDB" id="A0A1E5LAJ5"/>
<dbReference type="GO" id="GO:0004175">
    <property type="term" value="F:endopeptidase activity"/>
    <property type="evidence" value="ECO:0007669"/>
    <property type="project" value="UniProtKB-ARBA"/>
</dbReference>
<name>A0A1E5LAJ5_9BACI</name>
<dbReference type="Proteomes" id="UP000095209">
    <property type="component" value="Unassembled WGS sequence"/>
</dbReference>
<reference evidence="3 4" key="1">
    <citation type="submission" date="2016-08" db="EMBL/GenBank/DDBJ databases">
        <title>Genome of Bacillus solimangrovi GH2-4.</title>
        <authorList>
            <person name="Lim S."/>
            <person name="Kim B.-C."/>
        </authorList>
    </citation>
    <scope>NUCLEOTIDE SEQUENCE [LARGE SCALE GENOMIC DNA]</scope>
    <source>
        <strain evidence="3 4">GH2-4</strain>
    </source>
</reference>
<feature type="transmembrane region" description="Helical" evidence="1">
    <location>
        <begin position="175"/>
        <end position="195"/>
    </location>
</feature>
<feature type="transmembrane region" description="Helical" evidence="1">
    <location>
        <begin position="202"/>
        <end position="220"/>
    </location>
</feature>
<evidence type="ECO:0000256" key="1">
    <source>
        <dbReference type="SAM" id="Phobius"/>
    </source>
</evidence>
<evidence type="ECO:0000259" key="2">
    <source>
        <dbReference type="Pfam" id="PF02517"/>
    </source>
</evidence>